<dbReference type="AlphaFoldDB" id="A0A091GJ45"/>
<reference evidence="1 2" key="1">
    <citation type="submission" date="2014-04" db="EMBL/GenBank/DDBJ databases">
        <title>Genome evolution of avian class.</title>
        <authorList>
            <person name="Zhang G."/>
            <person name="Li C."/>
        </authorList>
    </citation>
    <scope>NUCLEOTIDE SEQUENCE [LARGE SCALE GENOMIC DNA]</scope>
    <source>
        <strain evidence="1">BGI_N303</strain>
    </source>
</reference>
<dbReference type="EMBL" id="KL447483">
    <property type="protein sequence ID" value="KFO74162.1"/>
    <property type="molecule type" value="Genomic_DNA"/>
</dbReference>
<feature type="non-terminal residue" evidence="1">
    <location>
        <position position="1"/>
    </location>
</feature>
<name>A0A091GJ45_CUCCA</name>
<accession>A0A091GJ45</accession>
<gene>
    <name evidence="1" type="ORF">N303_01401</name>
</gene>
<feature type="non-terminal residue" evidence="1">
    <location>
        <position position="230"/>
    </location>
</feature>
<sequence>SSLQDSLTQTKREQMTWAFSLSALTTERDGLVSQRHRKRELNNFLFNSFLALEVETSTNQICFHNDTFPSSSLYGIYKVVLKRELMEKTSEIEKGENAEHRFLTSEIKDLEVCKNIGAKKILNKLLFLGCLLHALVLEKTVCILYQCRQKYSKTEKKIHAVAVYKVRSKKENHIVVVTRKQNRKIQYFLRSYVREIRIQVKAQHLKEESQGTKSCRGPDPQKSLIKLCKA</sequence>
<evidence type="ECO:0000313" key="1">
    <source>
        <dbReference type="EMBL" id="KFO74162.1"/>
    </source>
</evidence>
<proteinExistence type="predicted"/>
<protein>
    <submittedName>
        <fullName evidence="1">Uncharacterized protein</fullName>
    </submittedName>
</protein>
<dbReference type="Proteomes" id="UP000053760">
    <property type="component" value="Unassembled WGS sequence"/>
</dbReference>
<evidence type="ECO:0000313" key="2">
    <source>
        <dbReference type="Proteomes" id="UP000053760"/>
    </source>
</evidence>
<organism evidence="1 2">
    <name type="scientific">Cuculus canorus</name>
    <name type="common">Common cuckoo</name>
    <dbReference type="NCBI Taxonomy" id="55661"/>
    <lineage>
        <taxon>Eukaryota</taxon>
        <taxon>Metazoa</taxon>
        <taxon>Chordata</taxon>
        <taxon>Craniata</taxon>
        <taxon>Vertebrata</taxon>
        <taxon>Euteleostomi</taxon>
        <taxon>Archelosauria</taxon>
        <taxon>Archosauria</taxon>
        <taxon>Dinosauria</taxon>
        <taxon>Saurischia</taxon>
        <taxon>Theropoda</taxon>
        <taxon>Coelurosauria</taxon>
        <taxon>Aves</taxon>
        <taxon>Neognathae</taxon>
        <taxon>Neoaves</taxon>
        <taxon>Otidimorphae</taxon>
        <taxon>Cuculiformes</taxon>
        <taxon>Cuculidae</taxon>
        <taxon>Cuculus</taxon>
    </lineage>
</organism>
<keyword evidence="2" id="KW-1185">Reference proteome</keyword>